<protein>
    <recommendedName>
        <fullName evidence="3">DUF559 domain-containing protein</fullName>
    </recommendedName>
</protein>
<gene>
    <name evidence="1" type="ORF">E5986_04215</name>
</gene>
<evidence type="ECO:0008006" key="3">
    <source>
        <dbReference type="Google" id="ProtNLM"/>
    </source>
</evidence>
<dbReference type="Proteomes" id="UP000308978">
    <property type="component" value="Unassembled WGS sequence"/>
</dbReference>
<proteinExistence type="predicted"/>
<reference evidence="1 2" key="1">
    <citation type="submission" date="2019-04" db="EMBL/GenBank/DDBJ databases">
        <title>Microbes associate with the intestines of laboratory mice.</title>
        <authorList>
            <person name="Navarre W."/>
            <person name="Wong E."/>
            <person name="Huang K.C."/>
            <person name="Tropini C."/>
            <person name="Ng K."/>
            <person name="Yu B."/>
        </authorList>
    </citation>
    <scope>NUCLEOTIDE SEQUENCE [LARGE SCALE GENOMIC DNA]</scope>
    <source>
        <strain evidence="1 2">NM80_B27</strain>
    </source>
</reference>
<dbReference type="RefSeq" id="WP_136433624.1">
    <property type="nucleotide sequence ID" value="NZ_SSTJ01000003.1"/>
</dbReference>
<comment type="caution">
    <text evidence="1">The sequence shown here is derived from an EMBL/GenBank/DDBJ whole genome shotgun (WGS) entry which is preliminary data.</text>
</comment>
<dbReference type="EMBL" id="SSTJ01000003">
    <property type="protein sequence ID" value="THG38062.1"/>
    <property type="molecule type" value="Genomic_DNA"/>
</dbReference>
<organism evidence="1 2">
    <name type="scientific">Adlercreutzia caecimuris</name>
    <dbReference type="NCBI Taxonomy" id="671266"/>
    <lineage>
        <taxon>Bacteria</taxon>
        <taxon>Bacillati</taxon>
        <taxon>Actinomycetota</taxon>
        <taxon>Coriobacteriia</taxon>
        <taxon>Eggerthellales</taxon>
        <taxon>Eggerthellaceae</taxon>
        <taxon>Adlercreutzia</taxon>
    </lineage>
</organism>
<evidence type="ECO:0000313" key="1">
    <source>
        <dbReference type="EMBL" id="THG38062.1"/>
    </source>
</evidence>
<dbReference type="Gene3D" id="3.40.960.10">
    <property type="entry name" value="VSR Endonuclease"/>
    <property type="match status" value="1"/>
</dbReference>
<evidence type="ECO:0000313" key="2">
    <source>
        <dbReference type="Proteomes" id="UP000308978"/>
    </source>
</evidence>
<name>A0A4S4G5W5_9ACTN</name>
<sequence>MNLYLSHSTALRFWRAWSAAAAVPLHAFHDLGAAEAALFPDRFFAASEVLFRAVRTDREIREALRRAAAPGDPSAASAAEKAADPAASVAADAAAPRVPPASAVLGAATSCADSLEIAAATAPGVVAPGAPAADAASVSDAVPATGAVAVALRTACCSDNGSVHVVTTSCGGLRNSTAATRHRIGGALPRGSFLKVAPGVFVCSPELVFVQMAASVPRGALLALGYELCGCYPVGGDRAGALVRRPLTAPRRLSAFAARATGLTGVTAARAAAKQVLAKSGSIMETEVSIVAFSSVAQGGLGLVPPKLNEPVMLSARAKEATGLSRVVCDWLWPEARVAVEYDGRDSHASPQQQARDARKRDALRIDGFDLTVITSSQFHHVTQCTALLLGVGRRVGPRKRKLSAAHAPRHLTLRKQVRAHHREHFPFRFKKSRP</sequence>
<accession>A0A4S4G5W5</accession>
<dbReference type="AlphaFoldDB" id="A0A4S4G5W5"/>